<name>A0A644ZQ10_9ZZZZ</name>
<reference evidence="1" key="1">
    <citation type="submission" date="2019-08" db="EMBL/GenBank/DDBJ databases">
        <authorList>
            <person name="Kucharzyk K."/>
            <person name="Murdoch R.W."/>
            <person name="Higgins S."/>
            <person name="Loffler F."/>
        </authorList>
    </citation>
    <scope>NUCLEOTIDE SEQUENCE</scope>
</reference>
<protein>
    <submittedName>
        <fullName evidence="1">Uncharacterized protein</fullName>
    </submittedName>
</protein>
<accession>A0A644ZQ10</accession>
<organism evidence="1">
    <name type="scientific">bioreactor metagenome</name>
    <dbReference type="NCBI Taxonomy" id="1076179"/>
    <lineage>
        <taxon>unclassified sequences</taxon>
        <taxon>metagenomes</taxon>
        <taxon>ecological metagenomes</taxon>
    </lineage>
</organism>
<dbReference type="EMBL" id="VSSQ01009110">
    <property type="protein sequence ID" value="MPM40743.1"/>
    <property type="molecule type" value="Genomic_DNA"/>
</dbReference>
<comment type="caution">
    <text evidence="1">The sequence shown here is derived from an EMBL/GenBank/DDBJ whole genome shotgun (WGS) entry which is preliminary data.</text>
</comment>
<dbReference type="AlphaFoldDB" id="A0A644ZQ10"/>
<gene>
    <name evidence="1" type="ORF">SDC9_87391</name>
</gene>
<sequence length="72" mass="8506">MYGTEQELEFVVYRIPERMDVRPESGDHLLLVRFVDLFPKTSIDDDQGNHKQEDVGEQVFIKPTFMPELELH</sequence>
<evidence type="ECO:0000313" key="1">
    <source>
        <dbReference type="EMBL" id="MPM40743.1"/>
    </source>
</evidence>
<proteinExistence type="predicted"/>